<evidence type="ECO:0000313" key="4">
    <source>
        <dbReference type="Proteomes" id="UP000288716"/>
    </source>
</evidence>
<gene>
    <name evidence="3" type="ORF">B4U80_02357</name>
</gene>
<protein>
    <submittedName>
        <fullName evidence="3">Fibronectin type III domain containing protein 4-like protein</fullName>
    </submittedName>
</protein>
<dbReference type="AlphaFoldDB" id="A0A443SW21"/>
<dbReference type="PANTHER" id="PTHR23278:SF19">
    <property type="entry name" value="OBSCURIN"/>
    <property type="match status" value="1"/>
</dbReference>
<dbReference type="InterPro" id="IPR003961">
    <property type="entry name" value="FN3_dom"/>
</dbReference>
<dbReference type="InterPro" id="IPR007110">
    <property type="entry name" value="Ig-like_dom"/>
</dbReference>
<dbReference type="PANTHER" id="PTHR23278">
    <property type="entry name" value="SIDESTEP PROTEIN"/>
    <property type="match status" value="1"/>
</dbReference>
<dbReference type="Pfam" id="PF07679">
    <property type="entry name" value="I-set"/>
    <property type="match status" value="1"/>
</dbReference>
<proteinExistence type="predicted"/>
<dbReference type="VEuPathDB" id="VectorBase:LDEU000325"/>
<keyword evidence="4" id="KW-1185">Reference proteome</keyword>
<feature type="domain" description="Fibronectin type-III" evidence="2">
    <location>
        <begin position="96"/>
        <end position="191"/>
    </location>
</feature>
<feature type="domain" description="Ig-like" evidence="1">
    <location>
        <begin position="6"/>
        <end position="90"/>
    </location>
</feature>
<dbReference type="InterPro" id="IPR036116">
    <property type="entry name" value="FN3_sf"/>
</dbReference>
<sequence>MEKIVPFVKQIKRLRETARVLCDVDAYPTDLTYFWTINDTKLLLNQKYPVNSKGLRSSLLFTAFTRFDYGVLRCWAENAAGQQTQACLFSVIPAGSPEGVKNCEVHETSVNSISIACDAGYDGGLQQIFHVEVYREESNGQVLIHNVTNSSPSFSVNQLQPSTEFVFQVYSSNIKGTSSARVRLKAHTSAAITSSSGRFVRVSHYFLFDTHKKRCTVIKLSEFRLPPFRNM</sequence>
<dbReference type="CDD" id="cd00096">
    <property type="entry name" value="Ig"/>
    <property type="match status" value="1"/>
</dbReference>
<dbReference type="CDD" id="cd00063">
    <property type="entry name" value="FN3"/>
    <property type="match status" value="1"/>
</dbReference>
<dbReference type="SUPFAM" id="SSF49265">
    <property type="entry name" value="Fibronectin type III"/>
    <property type="match status" value="1"/>
</dbReference>
<dbReference type="STRING" id="299467.A0A443SW21"/>
<dbReference type="InterPro" id="IPR013783">
    <property type="entry name" value="Ig-like_fold"/>
</dbReference>
<reference evidence="3 4" key="1">
    <citation type="journal article" date="2018" name="Gigascience">
        <title>Genomes of trombidid mites reveal novel predicted allergens and laterally-transferred genes associated with secondary metabolism.</title>
        <authorList>
            <person name="Dong X."/>
            <person name="Chaisiri K."/>
            <person name="Xia D."/>
            <person name="Armstrong S.D."/>
            <person name="Fang Y."/>
            <person name="Donnelly M.J."/>
            <person name="Kadowaki T."/>
            <person name="McGarry J.W."/>
            <person name="Darby A.C."/>
            <person name="Makepeace B.L."/>
        </authorList>
    </citation>
    <scope>NUCLEOTIDE SEQUENCE [LARGE SCALE GENOMIC DNA]</scope>
    <source>
        <strain evidence="3">UoL-UT</strain>
    </source>
</reference>
<dbReference type="GO" id="GO:0009653">
    <property type="term" value="P:anatomical structure morphogenesis"/>
    <property type="evidence" value="ECO:0007669"/>
    <property type="project" value="UniProtKB-ARBA"/>
</dbReference>
<dbReference type="PROSITE" id="PS50853">
    <property type="entry name" value="FN3"/>
    <property type="match status" value="1"/>
</dbReference>
<name>A0A443SW21_9ACAR</name>
<dbReference type="Gene3D" id="2.60.40.10">
    <property type="entry name" value="Immunoglobulins"/>
    <property type="match status" value="2"/>
</dbReference>
<dbReference type="Proteomes" id="UP000288716">
    <property type="component" value="Unassembled WGS sequence"/>
</dbReference>
<evidence type="ECO:0000259" key="1">
    <source>
        <dbReference type="PROSITE" id="PS50835"/>
    </source>
</evidence>
<comment type="caution">
    <text evidence="3">The sequence shown here is derived from an EMBL/GenBank/DDBJ whole genome shotgun (WGS) entry which is preliminary data.</text>
</comment>
<dbReference type="OrthoDB" id="6434226at2759"/>
<dbReference type="SUPFAM" id="SSF48726">
    <property type="entry name" value="Immunoglobulin"/>
    <property type="match status" value="1"/>
</dbReference>
<dbReference type="GO" id="GO:0030154">
    <property type="term" value="P:cell differentiation"/>
    <property type="evidence" value="ECO:0007669"/>
    <property type="project" value="UniProtKB-ARBA"/>
</dbReference>
<dbReference type="PROSITE" id="PS50835">
    <property type="entry name" value="IG_LIKE"/>
    <property type="match status" value="1"/>
</dbReference>
<accession>A0A443SW21</accession>
<dbReference type="EMBL" id="NCKV01000082">
    <property type="protein sequence ID" value="RWS31713.1"/>
    <property type="molecule type" value="Genomic_DNA"/>
</dbReference>
<dbReference type="InterPro" id="IPR036179">
    <property type="entry name" value="Ig-like_dom_sf"/>
</dbReference>
<evidence type="ECO:0000259" key="2">
    <source>
        <dbReference type="PROSITE" id="PS50853"/>
    </source>
</evidence>
<dbReference type="InterPro" id="IPR013098">
    <property type="entry name" value="Ig_I-set"/>
</dbReference>
<evidence type="ECO:0000313" key="3">
    <source>
        <dbReference type="EMBL" id="RWS31713.1"/>
    </source>
</evidence>
<organism evidence="3 4">
    <name type="scientific">Leptotrombidium deliense</name>
    <dbReference type="NCBI Taxonomy" id="299467"/>
    <lineage>
        <taxon>Eukaryota</taxon>
        <taxon>Metazoa</taxon>
        <taxon>Ecdysozoa</taxon>
        <taxon>Arthropoda</taxon>
        <taxon>Chelicerata</taxon>
        <taxon>Arachnida</taxon>
        <taxon>Acari</taxon>
        <taxon>Acariformes</taxon>
        <taxon>Trombidiformes</taxon>
        <taxon>Prostigmata</taxon>
        <taxon>Anystina</taxon>
        <taxon>Parasitengona</taxon>
        <taxon>Trombiculoidea</taxon>
        <taxon>Trombiculidae</taxon>
        <taxon>Leptotrombidium</taxon>
    </lineage>
</organism>